<organism evidence="1 2">
    <name type="scientific">Gossypium trilobum</name>
    <dbReference type="NCBI Taxonomy" id="34281"/>
    <lineage>
        <taxon>Eukaryota</taxon>
        <taxon>Viridiplantae</taxon>
        <taxon>Streptophyta</taxon>
        <taxon>Embryophyta</taxon>
        <taxon>Tracheophyta</taxon>
        <taxon>Spermatophyta</taxon>
        <taxon>Magnoliopsida</taxon>
        <taxon>eudicotyledons</taxon>
        <taxon>Gunneridae</taxon>
        <taxon>Pentapetalae</taxon>
        <taxon>rosids</taxon>
        <taxon>malvids</taxon>
        <taxon>Malvales</taxon>
        <taxon>Malvaceae</taxon>
        <taxon>Malvoideae</taxon>
        <taxon>Gossypium</taxon>
    </lineage>
</organism>
<name>A0A7J9ECB3_9ROSI</name>
<reference evidence="1 2" key="1">
    <citation type="journal article" date="2019" name="Genome Biol. Evol.">
        <title>Insights into the evolution of the New World diploid cottons (Gossypium, subgenus Houzingenia) based on genome sequencing.</title>
        <authorList>
            <person name="Grover C.E."/>
            <person name="Arick M.A. 2nd"/>
            <person name="Thrash A."/>
            <person name="Conover J.L."/>
            <person name="Sanders W.S."/>
            <person name="Peterson D.G."/>
            <person name="Frelichowski J.E."/>
            <person name="Scheffler J.A."/>
            <person name="Scheffler B.E."/>
            <person name="Wendel J.F."/>
        </authorList>
    </citation>
    <scope>NUCLEOTIDE SEQUENCE [LARGE SCALE GENOMIC DNA]</scope>
    <source>
        <strain evidence="1">8</strain>
        <tissue evidence="1">Leaf</tissue>
    </source>
</reference>
<dbReference type="Proteomes" id="UP000593568">
    <property type="component" value="Unassembled WGS sequence"/>
</dbReference>
<proteinExistence type="predicted"/>
<dbReference type="EMBL" id="JABEZW010000007">
    <property type="protein sequence ID" value="MBA0770666.1"/>
    <property type="molecule type" value="Genomic_DNA"/>
</dbReference>
<comment type="caution">
    <text evidence="1">The sequence shown here is derived from an EMBL/GenBank/DDBJ whole genome shotgun (WGS) entry which is preliminary data.</text>
</comment>
<gene>
    <name evidence="1" type="ORF">Gotri_019271</name>
</gene>
<evidence type="ECO:0000313" key="1">
    <source>
        <dbReference type="EMBL" id="MBA0770666.1"/>
    </source>
</evidence>
<dbReference type="AlphaFoldDB" id="A0A7J9ECB3"/>
<evidence type="ECO:0000313" key="2">
    <source>
        <dbReference type="Proteomes" id="UP000593568"/>
    </source>
</evidence>
<accession>A0A7J9ECB3</accession>
<sequence length="76" mass="9010">MTEKRCWATMIRLLKGRSLEEKSVLAEMEESLIRQNGIERAISRCQAALECLYRNRSTTWLNISLLRLERKVIRKD</sequence>
<keyword evidence="2" id="KW-1185">Reference proteome</keyword>
<protein>
    <submittedName>
        <fullName evidence="1">Uncharacterized protein</fullName>
    </submittedName>
</protein>